<keyword evidence="3" id="KW-1185">Reference proteome</keyword>
<dbReference type="Proteomes" id="UP000688137">
    <property type="component" value="Unassembled WGS sequence"/>
</dbReference>
<dbReference type="EMBL" id="CAJJDM010000002">
    <property type="protein sequence ID" value="CAD8043831.1"/>
    <property type="molecule type" value="Genomic_DNA"/>
</dbReference>
<sequence>MSTFISTKQESFIERQLTTQQPATVKQYTSYTTEPTLLREDYAVKKIERPEAYQFWHKKEKYNSYASRVLNTNYRSCSVINPGQSFQINNVGSGINQSQVDNNNEFQCCTKQQMVVSVVIVSREEIEQPWREECLYLQSVIKELEKKKEIKVVKEIDYARIKELEDENYHLQLELQQAQENTLITERVTQNNSEVEVWKRKFQEVNHDYNEAQEKLMNVEIELEALKKEKARAATATTTVTRSTVRTGTSSVRQAGQI</sequence>
<keyword evidence="1" id="KW-0175">Coiled coil</keyword>
<proteinExistence type="predicted"/>
<reference evidence="2" key="1">
    <citation type="submission" date="2021-01" db="EMBL/GenBank/DDBJ databases">
        <authorList>
            <consortium name="Genoscope - CEA"/>
            <person name="William W."/>
        </authorList>
    </citation>
    <scope>NUCLEOTIDE SEQUENCE</scope>
</reference>
<evidence type="ECO:0000256" key="1">
    <source>
        <dbReference type="SAM" id="Coils"/>
    </source>
</evidence>
<dbReference type="OMA" id="NQSQVDN"/>
<organism evidence="2 3">
    <name type="scientific">Paramecium primaurelia</name>
    <dbReference type="NCBI Taxonomy" id="5886"/>
    <lineage>
        <taxon>Eukaryota</taxon>
        <taxon>Sar</taxon>
        <taxon>Alveolata</taxon>
        <taxon>Ciliophora</taxon>
        <taxon>Intramacronucleata</taxon>
        <taxon>Oligohymenophorea</taxon>
        <taxon>Peniculida</taxon>
        <taxon>Parameciidae</taxon>
        <taxon>Paramecium</taxon>
    </lineage>
</organism>
<name>A0A8S1JP29_PARPR</name>
<protein>
    <submittedName>
        <fullName evidence="2">Uncharacterized protein</fullName>
    </submittedName>
</protein>
<feature type="coiled-coil region" evidence="1">
    <location>
        <begin position="161"/>
        <end position="236"/>
    </location>
</feature>
<evidence type="ECO:0000313" key="3">
    <source>
        <dbReference type="Proteomes" id="UP000688137"/>
    </source>
</evidence>
<accession>A0A8S1JP29</accession>
<evidence type="ECO:0000313" key="2">
    <source>
        <dbReference type="EMBL" id="CAD8043831.1"/>
    </source>
</evidence>
<comment type="caution">
    <text evidence="2">The sequence shown here is derived from an EMBL/GenBank/DDBJ whole genome shotgun (WGS) entry which is preliminary data.</text>
</comment>
<gene>
    <name evidence="2" type="ORF">PPRIM_AZ9-3.1.T0050485</name>
</gene>
<dbReference type="AlphaFoldDB" id="A0A8S1JP29"/>